<dbReference type="AlphaFoldDB" id="A0A5C3FV20"/>
<keyword evidence="3" id="KW-1185">Reference proteome</keyword>
<evidence type="ECO:0000313" key="2">
    <source>
        <dbReference type="EMBL" id="SPO48142.1"/>
    </source>
</evidence>
<dbReference type="Pfam" id="PF02597">
    <property type="entry name" value="ThiS"/>
    <property type="match status" value="1"/>
</dbReference>
<organism evidence="2 3">
    <name type="scientific">Pseudozyma antarctica</name>
    <name type="common">Yeast</name>
    <name type="synonym">Candida antarctica</name>
    <dbReference type="NCBI Taxonomy" id="84753"/>
    <lineage>
        <taxon>Eukaryota</taxon>
        <taxon>Fungi</taxon>
        <taxon>Dikarya</taxon>
        <taxon>Basidiomycota</taxon>
        <taxon>Ustilaginomycotina</taxon>
        <taxon>Ustilaginomycetes</taxon>
        <taxon>Ustilaginales</taxon>
        <taxon>Ustilaginaceae</taxon>
        <taxon>Moesziomyces</taxon>
    </lineage>
</organism>
<evidence type="ECO:0000313" key="3">
    <source>
        <dbReference type="Proteomes" id="UP000325008"/>
    </source>
</evidence>
<dbReference type="InterPro" id="IPR003749">
    <property type="entry name" value="ThiS/MoaD-like"/>
</dbReference>
<dbReference type="Proteomes" id="UP000325008">
    <property type="component" value="Unassembled WGS sequence"/>
</dbReference>
<keyword evidence="1" id="KW-0547">Nucleotide-binding</keyword>
<dbReference type="GO" id="GO:0000166">
    <property type="term" value="F:nucleotide binding"/>
    <property type="evidence" value="ECO:0007669"/>
    <property type="project" value="UniProtKB-KW"/>
</dbReference>
<dbReference type="EMBL" id="OOIQ01000017">
    <property type="protein sequence ID" value="SPO48142.1"/>
    <property type="molecule type" value="Genomic_DNA"/>
</dbReference>
<accession>A0A5C3FV20</accession>
<protein>
    <submittedName>
        <fullName evidence="2">Related to Molybdopterin synthase small subunit</fullName>
    </submittedName>
</protein>
<reference evidence="2" key="1">
    <citation type="submission" date="2018-03" db="EMBL/GenBank/DDBJ databases">
        <authorList>
            <person name="Guldener U."/>
        </authorList>
    </citation>
    <scope>NUCLEOTIDE SEQUENCE [LARGE SCALE GENOMIC DNA]</scope>
    <source>
        <strain evidence="2">ATCC34888</strain>
    </source>
</reference>
<dbReference type="GO" id="GO:1990133">
    <property type="term" value="C:molybdopterin adenylyltransferase complex"/>
    <property type="evidence" value="ECO:0007669"/>
    <property type="project" value="TreeGrafter"/>
</dbReference>
<dbReference type="InterPro" id="IPR044672">
    <property type="entry name" value="MOCS2A"/>
</dbReference>
<sequence length="93" mass="9856">MSSASPTVRVIYFASVRTTLGLSHESIALPSVPTSLPTLIELIAQRHNDKQPDSVLAGCRWSVDNTLIEIDEIANWTLSGGEEVAAIPPVSGG</sequence>
<dbReference type="PANTHER" id="PTHR33359">
    <property type="entry name" value="MOLYBDOPTERIN SYNTHASE SULFUR CARRIER SUBUNIT"/>
    <property type="match status" value="1"/>
</dbReference>
<proteinExistence type="predicted"/>
<evidence type="ECO:0000256" key="1">
    <source>
        <dbReference type="ARBA" id="ARBA00022741"/>
    </source>
</evidence>
<comment type="caution">
    <text evidence="2">The sequence shown here is derived from an EMBL/GenBank/DDBJ whole genome shotgun (WGS) entry which is preliminary data.</text>
</comment>
<name>A0A5C3FV20_PSEA2</name>
<dbReference type="InterPro" id="IPR012675">
    <property type="entry name" value="Beta-grasp_dom_sf"/>
</dbReference>
<dbReference type="InterPro" id="IPR016155">
    <property type="entry name" value="Mopterin_synth/thiamin_S_b"/>
</dbReference>
<dbReference type="PANTHER" id="PTHR33359:SF1">
    <property type="entry name" value="MOLYBDOPTERIN SYNTHASE SULFUR CARRIER SUBUNIT"/>
    <property type="match status" value="1"/>
</dbReference>
<dbReference type="CDD" id="cd00754">
    <property type="entry name" value="Ubl_MoaD"/>
    <property type="match status" value="1"/>
</dbReference>
<dbReference type="Gene3D" id="3.10.20.30">
    <property type="match status" value="1"/>
</dbReference>
<dbReference type="OrthoDB" id="5595860at2759"/>
<dbReference type="SUPFAM" id="SSF54285">
    <property type="entry name" value="MoaD/ThiS"/>
    <property type="match status" value="1"/>
</dbReference>
<dbReference type="GO" id="GO:0006777">
    <property type="term" value="P:Mo-molybdopterin cofactor biosynthetic process"/>
    <property type="evidence" value="ECO:0007669"/>
    <property type="project" value="InterPro"/>
</dbReference>
<gene>
    <name evidence="2" type="ORF">PSANT_05830</name>
</gene>